<dbReference type="RefSeq" id="XP_006820148.1">
    <property type="nucleotide sequence ID" value="XM_006820085.1"/>
</dbReference>
<feature type="region of interest" description="Disordered" evidence="1">
    <location>
        <begin position="1"/>
        <end position="27"/>
    </location>
</feature>
<sequence length="94" mass="10775">MATSSSQRTSTAIVAAAARGPKPPTDWKRRVKSEYMRLRQLKRYKRADEVKAAFSENRRLIAEKTEGYSYSWRAKPAQIIHAPATFDHVPVTRK</sequence>
<evidence type="ECO:0000313" key="2">
    <source>
        <dbReference type="Proteomes" id="UP000694865"/>
    </source>
</evidence>
<name>A0ABM0MJF7_SACKO</name>
<protein>
    <submittedName>
        <fullName evidence="3">Histone-lysine N-methyltransferase EZH2-like</fullName>
    </submittedName>
</protein>
<dbReference type="GeneID" id="102809920"/>
<organism evidence="2 3">
    <name type="scientific">Saccoglossus kowalevskii</name>
    <name type="common">Acorn worm</name>
    <dbReference type="NCBI Taxonomy" id="10224"/>
    <lineage>
        <taxon>Eukaryota</taxon>
        <taxon>Metazoa</taxon>
        <taxon>Hemichordata</taxon>
        <taxon>Enteropneusta</taxon>
        <taxon>Harrimaniidae</taxon>
        <taxon>Saccoglossus</taxon>
    </lineage>
</organism>
<dbReference type="Proteomes" id="UP000694865">
    <property type="component" value="Unplaced"/>
</dbReference>
<feature type="non-terminal residue" evidence="3">
    <location>
        <position position="94"/>
    </location>
</feature>
<evidence type="ECO:0000256" key="1">
    <source>
        <dbReference type="SAM" id="MobiDB-lite"/>
    </source>
</evidence>
<gene>
    <name evidence="3" type="primary">LOC102809920</name>
</gene>
<reference evidence="3" key="1">
    <citation type="submission" date="2025-08" db="UniProtKB">
        <authorList>
            <consortium name="RefSeq"/>
        </authorList>
    </citation>
    <scope>IDENTIFICATION</scope>
    <source>
        <tissue evidence="3">Testes</tissue>
    </source>
</reference>
<accession>A0ABM0MJF7</accession>
<keyword evidence="2" id="KW-1185">Reference proteome</keyword>
<proteinExistence type="predicted"/>
<feature type="compositionally biased region" description="Polar residues" evidence="1">
    <location>
        <begin position="1"/>
        <end position="12"/>
    </location>
</feature>
<evidence type="ECO:0000313" key="3">
    <source>
        <dbReference type="RefSeq" id="XP_006820148.1"/>
    </source>
</evidence>